<dbReference type="GO" id="GO:0046872">
    <property type="term" value="F:metal ion binding"/>
    <property type="evidence" value="ECO:0007669"/>
    <property type="project" value="UniProtKB-KW"/>
</dbReference>
<dbReference type="EC" id="1.97.1.-" evidence="7"/>
<dbReference type="PANTHER" id="PTHR30352:SF2">
    <property type="entry name" value="ANAEROBIC RIBONUCLEOSIDE-TRIPHOSPHATE REDUCTASE-ACTIVATING PROTEIN"/>
    <property type="match status" value="1"/>
</dbReference>
<dbReference type="PIRSF" id="PIRSF000368">
    <property type="entry name" value="NrdG"/>
    <property type="match status" value="1"/>
</dbReference>
<dbReference type="Gene3D" id="3.20.20.70">
    <property type="entry name" value="Aldolase class I"/>
    <property type="match status" value="1"/>
</dbReference>
<dbReference type="Proteomes" id="UP000243297">
    <property type="component" value="Unassembled WGS sequence"/>
</dbReference>
<comment type="cofactor">
    <cofactor evidence="1">
        <name>[4Fe-4S] cluster</name>
        <dbReference type="ChEBI" id="CHEBI:49883"/>
    </cofactor>
</comment>
<dbReference type="NCBIfam" id="TIGR02491">
    <property type="entry name" value="NrdG"/>
    <property type="match status" value="1"/>
</dbReference>
<keyword evidence="2" id="KW-0004">4Fe-4S</keyword>
<dbReference type="SUPFAM" id="SSF102114">
    <property type="entry name" value="Radical SAM enzymes"/>
    <property type="match status" value="1"/>
</dbReference>
<proteinExistence type="inferred from homology"/>
<dbReference type="InterPro" id="IPR013785">
    <property type="entry name" value="Aldolase_TIM"/>
</dbReference>
<dbReference type="SFLD" id="SFLDG01066">
    <property type="entry name" value="organic_radical-activating_enz"/>
    <property type="match status" value="1"/>
</dbReference>
<keyword evidence="3" id="KW-0949">S-adenosyl-L-methionine</keyword>
<dbReference type="EMBL" id="FUWY01000001">
    <property type="protein sequence ID" value="SJZ34621.1"/>
    <property type="molecule type" value="Genomic_DNA"/>
</dbReference>
<organism evidence="8 9">
    <name type="scientific">Anaerorhabdus furcosa</name>
    <dbReference type="NCBI Taxonomy" id="118967"/>
    <lineage>
        <taxon>Bacteria</taxon>
        <taxon>Bacillati</taxon>
        <taxon>Bacillota</taxon>
        <taxon>Erysipelotrichia</taxon>
        <taxon>Erysipelotrichales</taxon>
        <taxon>Erysipelotrichaceae</taxon>
        <taxon>Anaerorhabdus</taxon>
    </lineage>
</organism>
<dbReference type="InterPro" id="IPR034457">
    <property type="entry name" value="Organic_radical-activating"/>
</dbReference>
<comment type="function">
    <text evidence="7">Activation of anaerobic ribonucleoside-triphosphate reductase under anaerobic conditions by generation of an organic free radical, using S-adenosylmethionine and reduced flavodoxin as cosubstrates to produce 5'-deoxy-adenosine.</text>
</comment>
<keyword evidence="4" id="KW-0479">Metal-binding</keyword>
<evidence type="ECO:0000256" key="7">
    <source>
        <dbReference type="PIRNR" id="PIRNR000368"/>
    </source>
</evidence>
<dbReference type="CDD" id="cd01335">
    <property type="entry name" value="Radical_SAM"/>
    <property type="match status" value="1"/>
</dbReference>
<dbReference type="GO" id="GO:0004748">
    <property type="term" value="F:ribonucleoside-diphosphate reductase activity, thioredoxin disulfide as acceptor"/>
    <property type="evidence" value="ECO:0007669"/>
    <property type="project" value="TreeGrafter"/>
</dbReference>
<dbReference type="InterPro" id="IPR058240">
    <property type="entry name" value="rSAM_sf"/>
</dbReference>
<gene>
    <name evidence="8" type="ORF">SAMN02745191_0143</name>
</gene>
<dbReference type="SFLD" id="SFLDS00029">
    <property type="entry name" value="Radical_SAM"/>
    <property type="match status" value="1"/>
</dbReference>
<evidence type="ECO:0000256" key="2">
    <source>
        <dbReference type="ARBA" id="ARBA00022485"/>
    </source>
</evidence>
<protein>
    <recommendedName>
        <fullName evidence="7">Anaerobic ribonucleoside-triphosphate reductase-activating protein</fullName>
        <ecNumber evidence="7">1.97.1.-</ecNumber>
    </recommendedName>
</protein>
<dbReference type="InterPro" id="IPR007197">
    <property type="entry name" value="rSAM"/>
</dbReference>
<dbReference type="AlphaFoldDB" id="A0A1T4JWT8"/>
<accession>A0A1T4JWT8</accession>
<dbReference type="RefSeq" id="WP_078710608.1">
    <property type="nucleotide sequence ID" value="NZ_FUWY01000001.1"/>
</dbReference>
<evidence type="ECO:0000313" key="9">
    <source>
        <dbReference type="Proteomes" id="UP000243297"/>
    </source>
</evidence>
<dbReference type="OrthoDB" id="9782387at2"/>
<dbReference type="SFLD" id="SFLDG01063">
    <property type="entry name" value="activating_enzymes__group_1"/>
    <property type="match status" value="1"/>
</dbReference>
<name>A0A1T4JWT8_9FIRM</name>
<dbReference type="GO" id="GO:0043365">
    <property type="term" value="F:[formate-C-acetyltransferase]-activating enzyme activity"/>
    <property type="evidence" value="ECO:0007669"/>
    <property type="project" value="InterPro"/>
</dbReference>
<evidence type="ECO:0000313" key="8">
    <source>
        <dbReference type="EMBL" id="SJZ34621.1"/>
    </source>
</evidence>
<sequence>MDKIRLAAPLQSDSIVDGPGLRLVVWTQGCPHHCAGCHNPKSHSYEDGEEKDIAALCNEIKSLDYHTGITFSGGEPMEQAEACLKIAQFCKEMGLNIWCYTGYTFEQLTQAKDDATMKFLGCIDVLVDGKFKQELKSLELKFKGSSNQRCIDVQKTLNQHEITLIY</sequence>
<keyword evidence="9" id="KW-1185">Reference proteome</keyword>
<dbReference type="SFLD" id="SFLDF00299">
    <property type="entry name" value="anaerobic_ribonucleoside-triph"/>
    <property type="match status" value="1"/>
</dbReference>
<dbReference type="Pfam" id="PF13353">
    <property type="entry name" value="Fer4_12"/>
    <property type="match status" value="1"/>
</dbReference>
<dbReference type="GO" id="GO:0051539">
    <property type="term" value="F:4 iron, 4 sulfur cluster binding"/>
    <property type="evidence" value="ECO:0007669"/>
    <property type="project" value="UniProtKB-KW"/>
</dbReference>
<evidence type="ECO:0000256" key="3">
    <source>
        <dbReference type="ARBA" id="ARBA00022691"/>
    </source>
</evidence>
<keyword evidence="6" id="KW-0411">Iron-sulfur</keyword>
<evidence type="ECO:0000256" key="6">
    <source>
        <dbReference type="ARBA" id="ARBA00023014"/>
    </source>
</evidence>
<keyword evidence="5" id="KW-0408">Iron</keyword>
<evidence type="ECO:0000256" key="5">
    <source>
        <dbReference type="ARBA" id="ARBA00023004"/>
    </source>
</evidence>
<dbReference type="STRING" id="118967.SAMN02745191_0143"/>
<evidence type="ECO:0000256" key="4">
    <source>
        <dbReference type="ARBA" id="ARBA00022723"/>
    </source>
</evidence>
<dbReference type="PANTHER" id="PTHR30352">
    <property type="entry name" value="PYRUVATE FORMATE-LYASE-ACTIVATING ENZYME"/>
    <property type="match status" value="1"/>
</dbReference>
<reference evidence="9" key="1">
    <citation type="submission" date="2017-02" db="EMBL/GenBank/DDBJ databases">
        <authorList>
            <person name="Varghese N."/>
            <person name="Submissions S."/>
        </authorList>
    </citation>
    <scope>NUCLEOTIDE SEQUENCE [LARGE SCALE GENOMIC DNA]</scope>
    <source>
        <strain evidence="9">ATCC 25662</strain>
    </source>
</reference>
<keyword evidence="7" id="KW-0560">Oxidoreductase</keyword>
<evidence type="ECO:0000256" key="1">
    <source>
        <dbReference type="ARBA" id="ARBA00001966"/>
    </source>
</evidence>
<dbReference type="InterPro" id="IPR012837">
    <property type="entry name" value="NrdG"/>
</dbReference>
<comment type="similarity">
    <text evidence="7">Belongs to the organic radical-activating enzymes family.</text>
</comment>